<evidence type="ECO:0000313" key="2">
    <source>
        <dbReference type="EMBL" id="KAK6158381.1"/>
    </source>
</evidence>
<evidence type="ECO:0000259" key="1">
    <source>
        <dbReference type="Pfam" id="PF25372"/>
    </source>
</evidence>
<sequence>MESLLVRMCLEAATESADAVEKWRRQRRTLERMPSHLAEALLRYLLHRRLLFPSLLEVFKYSVEEIDLRGESCVDAEWMAYLGAFRYLHSIILADCHRINNSALWSITGMTNLKEVDLSRCSKITDAGIRHLLSVPSLEKLYISETGVTADGVAVLASLTNLLMLDLGGLPVTDSTLSSLQGLTKLQHLDLWGSEVSNKGAVLLKMFPSLSFLNLAWTNVTNLPNLSSLACLNMSNCTIHSLFEGGGQKVCLEKVILSGATITDVSKSFNMSKQSSSFLCSMSAMIDLNLSDSALDDNSVEHIARIGANLKYLNLCNTKVSSDGIGALAGHVPNLETLLLSGTSIDDKAVPYFSMMPSLKVIDLSSTNVKGAIPISAPFKSFSDLKTLTSSDVSTISGLIHKEGNVLNEVPSFSVLESLSHLERLDLEEMHIKDTALCPLTKMAKLSYLSLQNVSLTDASLHLISSATKLKHLGVRDAVLTDGGLNSFIPPPALEVLDLRGCWLLTKDVLLHFGHKHPQIELRHEFVETIDKRNFHYSSPSRVTMKRTLQCKQKQGKLSMSPLRPDEIFLDVNNHFCSSKMVTAPGRVMQASTEASVKVRSHLVLEAIFSIEEYLISRHLKLKNGTTHRSAKLLCYKLTDPNVYPTLWFPDEVRKIELRQRDCSAQLIKKLAGRDNIIQKEEEMLDSSKSFLKQNPLTLQLKTSIIWLQTNQKNSTNEEAEDVVT</sequence>
<dbReference type="InterPro" id="IPR032675">
    <property type="entry name" value="LRR_dom_sf"/>
</dbReference>
<evidence type="ECO:0000313" key="3">
    <source>
        <dbReference type="Proteomes" id="UP001318860"/>
    </source>
</evidence>
<dbReference type="Pfam" id="PF25372">
    <property type="entry name" value="DUF7885"/>
    <property type="match status" value="1"/>
</dbReference>
<keyword evidence="3" id="KW-1185">Reference proteome</keyword>
<dbReference type="SMART" id="SM00367">
    <property type="entry name" value="LRR_CC"/>
    <property type="match status" value="5"/>
</dbReference>
<dbReference type="Gene3D" id="3.80.10.10">
    <property type="entry name" value="Ribonuclease Inhibitor"/>
    <property type="match status" value="4"/>
</dbReference>
<feature type="domain" description="F-box/LRR-repeat protein 15-like leucin rich repeat" evidence="1">
    <location>
        <begin position="66"/>
        <end position="235"/>
    </location>
</feature>
<organism evidence="2 3">
    <name type="scientific">Rehmannia glutinosa</name>
    <name type="common">Chinese foxglove</name>
    <dbReference type="NCBI Taxonomy" id="99300"/>
    <lineage>
        <taxon>Eukaryota</taxon>
        <taxon>Viridiplantae</taxon>
        <taxon>Streptophyta</taxon>
        <taxon>Embryophyta</taxon>
        <taxon>Tracheophyta</taxon>
        <taxon>Spermatophyta</taxon>
        <taxon>Magnoliopsida</taxon>
        <taxon>eudicotyledons</taxon>
        <taxon>Gunneridae</taxon>
        <taxon>Pentapetalae</taxon>
        <taxon>asterids</taxon>
        <taxon>lamiids</taxon>
        <taxon>Lamiales</taxon>
        <taxon>Orobanchaceae</taxon>
        <taxon>Rehmannieae</taxon>
        <taxon>Rehmannia</taxon>
    </lineage>
</organism>
<dbReference type="PANTHER" id="PTHR12904">
    <property type="match status" value="1"/>
</dbReference>
<comment type="caution">
    <text evidence="2">The sequence shown here is derived from an EMBL/GenBank/DDBJ whole genome shotgun (WGS) entry which is preliminary data.</text>
</comment>
<dbReference type="EMBL" id="JABTTQ020000004">
    <property type="protein sequence ID" value="KAK6158381.1"/>
    <property type="molecule type" value="Genomic_DNA"/>
</dbReference>
<accession>A0ABR0XGV4</accession>
<protein>
    <recommendedName>
        <fullName evidence="1">F-box/LRR-repeat protein 15-like leucin rich repeat domain-containing protein</fullName>
    </recommendedName>
</protein>
<dbReference type="InterPro" id="IPR057207">
    <property type="entry name" value="FBXL15_LRR"/>
</dbReference>
<dbReference type="InterPro" id="IPR006553">
    <property type="entry name" value="Leu-rich_rpt_Cys-con_subtyp"/>
</dbReference>
<dbReference type="PANTHER" id="PTHR12904:SF23">
    <property type="entry name" value="PROTEIN ZER-1 HOMOLOG"/>
    <property type="match status" value="1"/>
</dbReference>
<dbReference type="InterPro" id="IPR051341">
    <property type="entry name" value="Zyg-11_UBL_adapter"/>
</dbReference>
<proteinExistence type="predicted"/>
<dbReference type="SUPFAM" id="SSF52047">
    <property type="entry name" value="RNI-like"/>
    <property type="match status" value="2"/>
</dbReference>
<reference evidence="2 3" key="1">
    <citation type="journal article" date="2021" name="Comput. Struct. Biotechnol. J.">
        <title>De novo genome assembly of the potent medicinal plant Rehmannia glutinosa using nanopore technology.</title>
        <authorList>
            <person name="Ma L."/>
            <person name="Dong C."/>
            <person name="Song C."/>
            <person name="Wang X."/>
            <person name="Zheng X."/>
            <person name="Niu Y."/>
            <person name="Chen S."/>
            <person name="Feng W."/>
        </authorList>
    </citation>
    <scope>NUCLEOTIDE SEQUENCE [LARGE SCALE GENOMIC DNA]</scope>
    <source>
        <strain evidence="2">DH-2019</strain>
    </source>
</reference>
<gene>
    <name evidence="2" type="ORF">DH2020_005695</name>
</gene>
<dbReference type="Proteomes" id="UP001318860">
    <property type="component" value="Unassembled WGS sequence"/>
</dbReference>
<name>A0ABR0XGV4_REHGL</name>